<dbReference type="EMBL" id="BGPR01004157">
    <property type="protein sequence ID" value="GBM96588.1"/>
    <property type="molecule type" value="Genomic_DNA"/>
</dbReference>
<protein>
    <submittedName>
        <fullName evidence="1">Uncharacterized protein</fullName>
    </submittedName>
</protein>
<accession>A0A4Y2K408</accession>
<organism evidence="1 2">
    <name type="scientific">Araneus ventricosus</name>
    <name type="common">Orbweaver spider</name>
    <name type="synonym">Epeira ventricosa</name>
    <dbReference type="NCBI Taxonomy" id="182803"/>
    <lineage>
        <taxon>Eukaryota</taxon>
        <taxon>Metazoa</taxon>
        <taxon>Ecdysozoa</taxon>
        <taxon>Arthropoda</taxon>
        <taxon>Chelicerata</taxon>
        <taxon>Arachnida</taxon>
        <taxon>Araneae</taxon>
        <taxon>Araneomorphae</taxon>
        <taxon>Entelegynae</taxon>
        <taxon>Araneoidea</taxon>
        <taxon>Araneidae</taxon>
        <taxon>Araneus</taxon>
    </lineage>
</organism>
<reference evidence="1 2" key="1">
    <citation type="journal article" date="2019" name="Sci. Rep.">
        <title>Orb-weaving spider Araneus ventricosus genome elucidates the spidroin gene catalogue.</title>
        <authorList>
            <person name="Kono N."/>
            <person name="Nakamura H."/>
            <person name="Ohtoshi R."/>
            <person name="Moran D.A.P."/>
            <person name="Shinohara A."/>
            <person name="Yoshida Y."/>
            <person name="Fujiwara M."/>
            <person name="Mori M."/>
            <person name="Tomita M."/>
            <person name="Arakawa K."/>
        </authorList>
    </citation>
    <scope>NUCLEOTIDE SEQUENCE [LARGE SCALE GENOMIC DNA]</scope>
</reference>
<comment type="caution">
    <text evidence="1">The sequence shown here is derived from an EMBL/GenBank/DDBJ whole genome shotgun (WGS) entry which is preliminary data.</text>
</comment>
<evidence type="ECO:0000313" key="1">
    <source>
        <dbReference type="EMBL" id="GBM96588.1"/>
    </source>
</evidence>
<proteinExistence type="predicted"/>
<gene>
    <name evidence="1" type="ORF">AVEN_111413_1</name>
</gene>
<sequence>MVSILEERWLERTLKFSGPKISEATGEETLIPERWAHLGQKVASRRDGKCTVCRLMEAVLDVGLLQWVCYGISNIMPQLNEVAGLLKNRHKRTL</sequence>
<name>A0A4Y2K408_ARAVE</name>
<dbReference type="AlphaFoldDB" id="A0A4Y2K408"/>
<evidence type="ECO:0000313" key="2">
    <source>
        <dbReference type="Proteomes" id="UP000499080"/>
    </source>
</evidence>
<dbReference type="Proteomes" id="UP000499080">
    <property type="component" value="Unassembled WGS sequence"/>
</dbReference>
<keyword evidence="2" id="KW-1185">Reference proteome</keyword>